<feature type="signal peptide" evidence="2">
    <location>
        <begin position="1"/>
        <end position="23"/>
    </location>
</feature>
<dbReference type="InterPro" id="IPR020889">
    <property type="entry name" value="LipoPS_assembly_LptD"/>
</dbReference>
<organism evidence="4 5">
    <name type="scientific">Rheinheimera riviphila</name>
    <dbReference type="NCBI Taxonomy" id="1834037"/>
    <lineage>
        <taxon>Bacteria</taxon>
        <taxon>Pseudomonadati</taxon>
        <taxon>Pseudomonadota</taxon>
        <taxon>Gammaproteobacteria</taxon>
        <taxon>Chromatiales</taxon>
        <taxon>Chromatiaceae</taxon>
        <taxon>Rheinheimera</taxon>
    </lineage>
</organism>
<proteinExistence type="inferred from homology"/>
<comment type="function">
    <text evidence="2">Together with LptE, is involved in the assembly of lipopolysaccharide (LPS) at the surface of the outer membrane.</text>
</comment>
<feature type="chain" id="PRO_5019596303" description="LPS-assembly protein LptD" evidence="2">
    <location>
        <begin position="24"/>
        <end position="777"/>
    </location>
</feature>
<comment type="similarity">
    <text evidence="2">Belongs to the LptD family.</text>
</comment>
<dbReference type="OrthoDB" id="9760225at2"/>
<comment type="caution">
    <text evidence="2">Lacks conserved residue(s) required for the propagation of feature annotation.</text>
</comment>
<sequence length="777" mass="87917" precursor="true">MKRTLLNQWLLLAFASTSPAIWADGTSQVESTQQVEDALRVEDSAPLQLCYPKADIPAIMATLDKNDDQLRIDSKNAELIDNQTAEFTGPLQLTYRDTLLTAPMARVSKIDQSMFADGGISYYSSALKVSSSSFSANLAENKVTMRDAEYRFVSQAGRGYASEMSASDQGVVLNQATFSTCPEGDNGWALAADKISINAEDGWGEAWGSVVKIKDIPVLYLPYMTYPVNDKRKTGVLFPKIGSSQKLGLDVEVPYYLNLADNYDATLTPRYMSQRGTQLKSEFRYLTSQHQGSLYLEYLNKDQDKAADFGKRYLSHISHVADFNDRWRATVDFTDISDDSYLTELGSDINNQSDTQLYRQATLSYYGDYVRSDLQMQGFEILGNYSEAYAALPQLNLSSSKPLELGGGLQFLWSGQYAHFNNDSQLVKAADRLHLEPTLRLPYNTAALELLFEGSLLQTYYQQDLQLPSAVLDKSIQRSMPKLSMNGKLNFERDTSWFGANSLQTLEPQIQYLYIPYRDQRNIGLFDTARLQDDYYGLFRQNRYSGLDRINDTNQLTLGWTTRVYDQRDTERFRFSMGQILFLDEAKTEFEIAPGQAPAIAATESIFAAETLLHWQQRWFLNGGVQYDSETKRMVKSSVSLDYRADDKKIFQLNHRYSRDVSSNEIAQLGALGTLPIADKWQAVASYYRDINNHRMIEANVGFQYESCCWAIRLVARRQIETNLDLAIDNFAHPVKLDSGIALRFVLKGFGDSAGFDVSDMLSSGIFGYRRPYLLNN</sequence>
<evidence type="ECO:0000313" key="4">
    <source>
        <dbReference type="EMBL" id="RVU33466.1"/>
    </source>
</evidence>
<dbReference type="PANTHER" id="PTHR30189">
    <property type="entry name" value="LPS-ASSEMBLY PROTEIN"/>
    <property type="match status" value="1"/>
</dbReference>
<dbReference type="GO" id="GO:0009279">
    <property type="term" value="C:cell outer membrane"/>
    <property type="evidence" value="ECO:0007669"/>
    <property type="project" value="UniProtKB-SubCell"/>
</dbReference>
<dbReference type="AlphaFoldDB" id="A0A437QG97"/>
<protein>
    <recommendedName>
        <fullName evidence="2">LPS-assembly protein LptD</fullName>
    </recommendedName>
</protein>
<reference evidence="4 5" key="1">
    <citation type="submission" date="2019-01" db="EMBL/GenBank/DDBJ databases">
        <authorList>
            <person name="Chen W.-M."/>
        </authorList>
    </citation>
    <scope>NUCLEOTIDE SEQUENCE [LARGE SCALE GENOMIC DNA]</scope>
    <source>
        <strain evidence="4 5">KYPC3</strain>
    </source>
</reference>
<dbReference type="GO" id="GO:1990351">
    <property type="term" value="C:transporter complex"/>
    <property type="evidence" value="ECO:0007669"/>
    <property type="project" value="TreeGrafter"/>
</dbReference>
<comment type="caution">
    <text evidence="4">The sequence shown here is derived from an EMBL/GenBank/DDBJ whole genome shotgun (WGS) entry which is preliminary data.</text>
</comment>
<gene>
    <name evidence="2 4" type="primary">lptD</name>
    <name evidence="4" type="ORF">EOE67_16525</name>
</gene>
<dbReference type="Proteomes" id="UP000283077">
    <property type="component" value="Unassembled WGS sequence"/>
</dbReference>
<comment type="subunit">
    <text evidence="2">Component of the lipopolysaccharide transport and assembly complex. Interacts with LptE and LptA.</text>
</comment>
<dbReference type="Pfam" id="PF04453">
    <property type="entry name" value="LptD"/>
    <property type="match status" value="1"/>
</dbReference>
<comment type="subcellular location">
    <subcellularLocation>
        <location evidence="2">Cell outer membrane</location>
    </subcellularLocation>
</comment>
<evidence type="ECO:0000256" key="1">
    <source>
        <dbReference type="ARBA" id="ARBA00023237"/>
    </source>
</evidence>
<dbReference type="InterPro" id="IPR007543">
    <property type="entry name" value="LptD_C"/>
</dbReference>
<keyword evidence="2" id="KW-0732">Signal</keyword>
<feature type="domain" description="LptD C-terminal" evidence="3">
    <location>
        <begin position="311"/>
        <end position="681"/>
    </location>
</feature>
<keyword evidence="5" id="KW-1185">Reference proteome</keyword>
<evidence type="ECO:0000259" key="3">
    <source>
        <dbReference type="Pfam" id="PF04453"/>
    </source>
</evidence>
<dbReference type="GO" id="GO:0043165">
    <property type="term" value="P:Gram-negative-bacterium-type cell outer membrane assembly"/>
    <property type="evidence" value="ECO:0007669"/>
    <property type="project" value="UniProtKB-UniRule"/>
</dbReference>
<accession>A0A437QG97</accession>
<keyword evidence="1 2" id="KW-0998">Cell outer membrane</keyword>
<dbReference type="EMBL" id="SACS01000021">
    <property type="protein sequence ID" value="RVU33466.1"/>
    <property type="molecule type" value="Genomic_DNA"/>
</dbReference>
<dbReference type="HAMAP" id="MF_01411">
    <property type="entry name" value="LPS_assembly_LptD"/>
    <property type="match status" value="1"/>
</dbReference>
<evidence type="ECO:0000256" key="2">
    <source>
        <dbReference type="HAMAP-Rule" id="MF_01411"/>
    </source>
</evidence>
<dbReference type="InterPro" id="IPR050218">
    <property type="entry name" value="LptD"/>
</dbReference>
<dbReference type="PANTHER" id="PTHR30189:SF1">
    <property type="entry name" value="LPS-ASSEMBLY PROTEIN LPTD"/>
    <property type="match status" value="1"/>
</dbReference>
<dbReference type="RefSeq" id="WP_127700443.1">
    <property type="nucleotide sequence ID" value="NZ_SACS01000021.1"/>
</dbReference>
<name>A0A437QG97_9GAMM</name>
<evidence type="ECO:0000313" key="5">
    <source>
        <dbReference type="Proteomes" id="UP000283077"/>
    </source>
</evidence>
<keyword evidence="2" id="KW-0472">Membrane</keyword>
<dbReference type="GO" id="GO:0015920">
    <property type="term" value="P:lipopolysaccharide transport"/>
    <property type="evidence" value="ECO:0007669"/>
    <property type="project" value="InterPro"/>
</dbReference>